<keyword evidence="8" id="KW-1003">Cell membrane</keyword>
<evidence type="ECO:0000256" key="4">
    <source>
        <dbReference type="ARBA" id="ARBA00022967"/>
    </source>
</evidence>
<feature type="transmembrane region" description="Helical" evidence="8">
    <location>
        <begin position="133"/>
        <end position="153"/>
    </location>
</feature>
<evidence type="ECO:0000313" key="10">
    <source>
        <dbReference type="Proteomes" id="UP000249300"/>
    </source>
</evidence>
<name>A0A2X4SSK6_9PORP</name>
<evidence type="ECO:0000256" key="1">
    <source>
        <dbReference type="ARBA" id="ARBA00004127"/>
    </source>
</evidence>
<dbReference type="Proteomes" id="UP000249300">
    <property type="component" value="Chromosome 1"/>
</dbReference>
<dbReference type="EMBL" id="LS483447">
    <property type="protein sequence ID" value="SQH72781.1"/>
    <property type="molecule type" value="Genomic_DNA"/>
</dbReference>
<dbReference type="KEGG" id="pcre:NCTC12858_00610"/>
<dbReference type="InterPro" id="IPR011293">
    <property type="entry name" value="Ion_transpt_RnfA/RsxA"/>
</dbReference>
<feature type="transmembrane region" description="Helical" evidence="8">
    <location>
        <begin position="38"/>
        <end position="58"/>
    </location>
</feature>
<organism evidence="9 10">
    <name type="scientific">Porphyromonas crevioricanis</name>
    <dbReference type="NCBI Taxonomy" id="393921"/>
    <lineage>
        <taxon>Bacteria</taxon>
        <taxon>Pseudomonadati</taxon>
        <taxon>Bacteroidota</taxon>
        <taxon>Bacteroidia</taxon>
        <taxon>Bacteroidales</taxon>
        <taxon>Porphyromonadaceae</taxon>
        <taxon>Porphyromonas</taxon>
    </lineage>
</organism>
<dbReference type="PANTHER" id="PTHR30335:SF0">
    <property type="entry name" value="ION-TRANSLOCATING OXIDOREDUCTASE COMPLEX SUBUNIT A"/>
    <property type="match status" value="1"/>
</dbReference>
<keyword evidence="5 8" id="KW-0249">Electron transport</keyword>
<keyword evidence="6 8" id="KW-1133">Transmembrane helix</keyword>
<reference evidence="9 10" key="1">
    <citation type="submission" date="2018-06" db="EMBL/GenBank/DDBJ databases">
        <authorList>
            <consortium name="Pathogen Informatics"/>
            <person name="Doyle S."/>
        </authorList>
    </citation>
    <scope>NUCLEOTIDE SEQUENCE [LARGE SCALE GENOMIC DNA]</scope>
    <source>
        <strain evidence="9 10">NCTC12858</strain>
    </source>
</reference>
<keyword evidence="7 8" id="KW-0472">Membrane</keyword>
<evidence type="ECO:0000256" key="7">
    <source>
        <dbReference type="ARBA" id="ARBA00023136"/>
    </source>
</evidence>
<protein>
    <recommendedName>
        <fullName evidence="8">Ion-translocating oxidoreductase complex subunit A</fullName>
        <ecNumber evidence="8">7.-.-.-</ecNumber>
    </recommendedName>
    <alternativeName>
        <fullName evidence="8">Rnf electron transport complex subunit A</fullName>
    </alternativeName>
</protein>
<evidence type="ECO:0000256" key="3">
    <source>
        <dbReference type="ARBA" id="ARBA00022692"/>
    </source>
</evidence>
<comment type="function">
    <text evidence="8">Part of a membrane-bound complex that couples electron transfer with translocation of ions across the membrane.</text>
</comment>
<dbReference type="InterPro" id="IPR050133">
    <property type="entry name" value="NqrDE/RnfAE_oxidrdctase"/>
</dbReference>
<sequence>MEYLLIFIAAIFVNNVVLAQFLGICPFLGVSKKVQTSIGMGAAVTFVLTLATIVTFLIQKFVLDRYGLEFAQTIVFILIIAALVQMVEIILKKVSPSLYQALGVFLPLITTNCCVLGVAILVIQKDYSFMQSLIYAISTAIGFTLALVTFAGIREQLAKTALPKAMMGMPAAMLVAGILAMSFMGFSGMDKGIRRATSPKEEVAVVTATDSTAAQQVDAVAAATAAAETDSLNIAQEDSTLIKG</sequence>
<dbReference type="InterPro" id="IPR003667">
    <property type="entry name" value="NqrDE/RnfAE"/>
</dbReference>
<evidence type="ECO:0000256" key="2">
    <source>
        <dbReference type="ARBA" id="ARBA00022448"/>
    </source>
</evidence>
<feature type="transmembrane region" description="Helical" evidence="8">
    <location>
        <begin position="165"/>
        <end position="186"/>
    </location>
</feature>
<dbReference type="NCBIfam" id="TIGR01943">
    <property type="entry name" value="rnfA"/>
    <property type="match status" value="1"/>
</dbReference>
<accession>A0A2X4SSK6</accession>
<keyword evidence="3 8" id="KW-0812">Transmembrane</keyword>
<comment type="subcellular location">
    <subcellularLocation>
        <location evidence="8">Cell membrane</location>
        <topology evidence="8">Multi-pass membrane protein</topology>
    </subcellularLocation>
    <subcellularLocation>
        <location evidence="1">Endomembrane system</location>
        <topology evidence="1">Multi-pass membrane protein</topology>
    </subcellularLocation>
</comment>
<keyword evidence="10" id="KW-1185">Reference proteome</keyword>
<evidence type="ECO:0000256" key="8">
    <source>
        <dbReference type="HAMAP-Rule" id="MF_00459"/>
    </source>
</evidence>
<keyword evidence="4 8" id="KW-1278">Translocase</keyword>
<evidence type="ECO:0000256" key="6">
    <source>
        <dbReference type="ARBA" id="ARBA00022989"/>
    </source>
</evidence>
<dbReference type="EC" id="7.-.-.-" evidence="8"/>
<evidence type="ECO:0000313" key="9">
    <source>
        <dbReference type="EMBL" id="SQH72781.1"/>
    </source>
</evidence>
<gene>
    <name evidence="8 9" type="primary">rnfA</name>
    <name evidence="9" type="ORF">NCTC12858_00610</name>
</gene>
<comment type="similarity">
    <text evidence="8">Belongs to the NqrDE/RnfAE family.</text>
</comment>
<comment type="subunit">
    <text evidence="8">The complex is composed of six subunits: RnfA, RnfB, RnfC, RnfD, RnfE and RnfG.</text>
</comment>
<dbReference type="AlphaFoldDB" id="A0A2X4SSK6"/>
<comment type="caution">
    <text evidence="8">Lacks conserved residue(s) required for the propagation of feature annotation.</text>
</comment>
<dbReference type="GO" id="GO:0005886">
    <property type="term" value="C:plasma membrane"/>
    <property type="evidence" value="ECO:0007669"/>
    <property type="project" value="UniProtKB-SubCell"/>
</dbReference>
<feature type="transmembrane region" description="Helical" evidence="8">
    <location>
        <begin position="97"/>
        <end position="121"/>
    </location>
</feature>
<proteinExistence type="inferred from homology"/>
<evidence type="ECO:0000256" key="5">
    <source>
        <dbReference type="ARBA" id="ARBA00022982"/>
    </source>
</evidence>
<dbReference type="GO" id="GO:0022900">
    <property type="term" value="P:electron transport chain"/>
    <property type="evidence" value="ECO:0007669"/>
    <property type="project" value="UniProtKB-UniRule"/>
</dbReference>
<keyword evidence="2 8" id="KW-0813">Transport</keyword>
<dbReference type="PANTHER" id="PTHR30335">
    <property type="entry name" value="INTEGRAL MEMBRANE PROTEIN OF SOXR-REDUCING COMPLEX"/>
    <property type="match status" value="1"/>
</dbReference>
<feature type="transmembrane region" description="Helical" evidence="8">
    <location>
        <begin position="70"/>
        <end position="91"/>
    </location>
</feature>
<dbReference type="HAMAP" id="MF_00459">
    <property type="entry name" value="RsxA_RnfA"/>
    <property type="match status" value="1"/>
</dbReference>
<dbReference type="Pfam" id="PF02508">
    <property type="entry name" value="Rnf-Nqr"/>
    <property type="match status" value="1"/>
</dbReference>
<dbReference type="GO" id="GO:0012505">
    <property type="term" value="C:endomembrane system"/>
    <property type="evidence" value="ECO:0007669"/>
    <property type="project" value="UniProtKB-SubCell"/>
</dbReference>